<keyword evidence="1" id="KW-1133">Transmembrane helix</keyword>
<protein>
    <recommendedName>
        <fullName evidence="2">DUF8141 domain-containing protein</fullName>
    </recommendedName>
</protein>
<reference evidence="3 4" key="1">
    <citation type="journal article" date="2014" name="PLoS Genet.">
        <title>Phylogenetically driven sequencing of extremely halophilic archaea reveals strategies for static and dynamic osmo-response.</title>
        <authorList>
            <person name="Becker E.A."/>
            <person name="Seitzer P.M."/>
            <person name="Tritt A."/>
            <person name="Larsen D."/>
            <person name="Krusor M."/>
            <person name="Yao A.I."/>
            <person name="Wu D."/>
            <person name="Madern D."/>
            <person name="Eisen J.A."/>
            <person name="Darling A.E."/>
            <person name="Facciotti M.T."/>
        </authorList>
    </citation>
    <scope>NUCLEOTIDE SEQUENCE [LARGE SCALE GENOMIC DNA]</scope>
    <source>
        <strain evidence="3 4">ATCC 700873</strain>
    </source>
</reference>
<accession>M0FL58</accession>
<comment type="caution">
    <text evidence="3">The sequence shown here is derived from an EMBL/GenBank/DDBJ whole genome shotgun (WGS) entry which is preliminary data.</text>
</comment>
<evidence type="ECO:0000313" key="3">
    <source>
        <dbReference type="EMBL" id="ELZ59324.1"/>
    </source>
</evidence>
<dbReference type="Proteomes" id="UP000011689">
    <property type="component" value="Unassembled WGS sequence"/>
</dbReference>
<keyword evidence="1" id="KW-0812">Transmembrane</keyword>
<name>M0FL58_9EURY</name>
<gene>
    <name evidence="3" type="ORF">C467_03581</name>
</gene>
<evidence type="ECO:0000259" key="2">
    <source>
        <dbReference type="Pfam" id="PF26464"/>
    </source>
</evidence>
<organism evidence="3 4">
    <name type="scientific">Halorubrum hochstenium ATCC 700873</name>
    <dbReference type="NCBI Taxonomy" id="1227481"/>
    <lineage>
        <taxon>Archaea</taxon>
        <taxon>Methanobacteriati</taxon>
        <taxon>Methanobacteriota</taxon>
        <taxon>Stenosarchaea group</taxon>
        <taxon>Halobacteria</taxon>
        <taxon>Halobacteriales</taxon>
        <taxon>Haloferacaceae</taxon>
        <taxon>Halorubrum</taxon>
    </lineage>
</organism>
<dbReference type="RefSeq" id="WP_008581819.1">
    <property type="nucleotide sequence ID" value="NZ_AOJO01000018.1"/>
</dbReference>
<dbReference type="EMBL" id="AOJO01000018">
    <property type="protein sequence ID" value="ELZ59324.1"/>
    <property type="molecule type" value="Genomic_DNA"/>
</dbReference>
<dbReference type="InterPro" id="IPR058454">
    <property type="entry name" value="DUF8141"/>
</dbReference>
<feature type="transmembrane region" description="Helical" evidence="1">
    <location>
        <begin position="44"/>
        <end position="63"/>
    </location>
</feature>
<dbReference type="AlphaFoldDB" id="M0FL58"/>
<keyword evidence="1" id="KW-0472">Membrane</keyword>
<dbReference type="GeneID" id="72712561"/>
<proteinExistence type="predicted"/>
<dbReference type="PATRIC" id="fig|1227481.4.peg.691"/>
<dbReference type="Pfam" id="PF26464">
    <property type="entry name" value="DUF8141"/>
    <property type="match status" value="1"/>
</dbReference>
<evidence type="ECO:0000313" key="4">
    <source>
        <dbReference type="Proteomes" id="UP000011689"/>
    </source>
</evidence>
<dbReference type="OrthoDB" id="257357at2157"/>
<evidence type="ECO:0000256" key="1">
    <source>
        <dbReference type="SAM" id="Phobius"/>
    </source>
</evidence>
<keyword evidence="4" id="KW-1185">Reference proteome</keyword>
<sequence>MSLLPRWFETLSFQAQVILLAVVFDPIGFGAGYLLAPEFGLEPIVGGAYGLVAANLPLSMLVMREAGGR</sequence>
<feature type="domain" description="DUF8141" evidence="2">
    <location>
        <begin position="1"/>
        <end position="66"/>
    </location>
</feature>